<dbReference type="Proteomes" id="UP000242662">
    <property type="component" value="Unassembled WGS sequence"/>
</dbReference>
<evidence type="ECO:0000313" key="2">
    <source>
        <dbReference type="EMBL" id="SDC39231.1"/>
    </source>
</evidence>
<dbReference type="GO" id="GO:0016740">
    <property type="term" value="F:transferase activity"/>
    <property type="evidence" value="ECO:0007669"/>
    <property type="project" value="UniProtKB-KW"/>
</dbReference>
<reference evidence="3" key="1">
    <citation type="submission" date="2016-09" db="EMBL/GenBank/DDBJ databases">
        <authorList>
            <person name="Varghese N."/>
            <person name="Submissions S."/>
        </authorList>
    </citation>
    <scope>NUCLEOTIDE SEQUENCE [LARGE SCALE GENOMIC DNA]</scope>
    <source>
        <strain evidence="3">25nlg</strain>
    </source>
</reference>
<dbReference type="AlphaFoldDB" id="A0A1G6L7R2"/>
<keyword evidence="3" id="KW-1185">Reference proteome</keyword>
<accession>A0A1G6L7R2</accession>
<dbReference type="Pfam" id="PF13524">
    <property type="entry name" value="Glyco_trans_1_2"/>
    <property type="match status" value="1"/>
</dbReference>
<evidence type="ECO:0000259" key="1">
    <source>
        <dbReference type="Pfam" id="PF13524"/>
    </source>
</evidence>
<dbReference type="InterPro" id="IPR055259">
    <property type="entry name" value="YkvP/CgeB_Glyco_trans-like"/>
</dbReference>
<name>A0A1G6L7R2_9BACI</name>
<dbReference type="STRING" id="1464122.SAMN05421737_10829"/>
<dbReference type="EMBL" id="FMYM01000008">
    <property type="protein sequence ID" value="SDC39231.1"/>
    <property type="molecule type" value="Genomic_DNA"/>
</dbReference>
<sequence length="314" mass="37396">MKNINLLFITSNPNYYLSRTVDYFIQALRAHLNIQVSYRSGFIQDIIDSSAFDPDFVYIDDYLGRRGPAVTGLTTLKCPYAVNMHDLHETRDSLLSIKQKKEILRKEGVEHIFVYCRDAFLRWYPEFSNYMRWLPHHANTNIYRNYELEKDIDFMMPGVAIQPYYPLRATIVERLKDRPEFVLLPHPHYRERKYDKEGIFIGEAYARELNRAKICFTCDTLYQYPVKKYFETPACHTLLLASFSQELYDLGFRPDENFVAIDENNFEEKAYDYLRDEEKRKYVTGKGMDMVHKRHATSKRAEEFVEMITKIINE</sequence>
<evidence type="ECO:0000313" key="3">
    <source>
        <dbReference type="Proteomes" id="UP000242662"/>
    </source>
</evidence>
<gene>
    <name evidence="2" type="ORF">SAMN05421737_10829</name>
</gene>
<keyword evidence="2" id="KW-0808">Transferase</keyword>
<feature type="domain" description="Spore protein YkvP/CgeB glycosyl transferase-like" evidence="1">
    <location>
        <begin position="169"/>
        <end position="305"/>
    </location>
</feature>
<organism evidence="2 3">
    <name type="scientific">Shouchella lonarensis</name>
    <dbReference type="NCBI Taxonomy" id="1464122"/>
    <lineage>
        <taxon>Bacteria</taxon>
        <taxon>Bacillati</taxon>
        <taxon>Bacillota</taxon>
        <taxon>Bacilli</taxon>
        <taxon>Bacillales</taxon>
        <taxon>Bacillaceae</taxon>
        <taxon>Shouchella</taxon>
    </lineage>
</organism>
<dbReference type="OrthoDB" id="5121913at2"/>
<proteinExistence type="predicted"/>
<protein>
    <submittedName>
        <fullName evidence="2">Glycosyl transferases group 1</fullName>
    </submittedName>
</protein>
<dbReference type="RefSeq" id="WP_141769879.1">
    <property type="nucleotide sequence ID" value="NZ_FMYM01000008.1"/>
</dbReference>